<protein>
    <recommendedName>
        <fullName evidence="4">Flp family type IVb pilin</fullName>
    </recommendedName>
</protein>
<keyword evidence="3" id="KW-1185">Reference proteome</keyword>
<keyword evidence="1" id="KW-1133">Transmembrane helix</keyword>
<evidence type="ECO:0000313" key="3">
    <source>
        <dbReference type="Proteomes" id="UP000675379"/>
    </source>
</evidence>
<keyword evidence="1" id="KW-0812">Transmembrane</keyword>
<evidence type="ECO:0000313" key="2">
    <source>
        <dbReference type="EMBL" id="MBR0575263.1"/>
    </source>
</evidence>
<dbReference type="RefSeq" id="WP_211799773.1">
    <property type="nucleotide sequence ID" value="NZ_JAGSCS010000002.1"/>
</dbReference>
<accession>A0A941HQA2</accession>
<dbReference type="AlphaFoldDB" id="A0A941HQA2"/>
<keyword evidence="1" id="KW-0472">Membrane</keyword>
<comment type="caution">
    <text evidence="2">The sequence shown here is derived from an EMBL/GenBank/DDBJ whole genome shotgun (WGS) entry which is preliminary data.</text>
</comment>
<name>A0A941HQA2_9CLOT</name>
<dbReference type="EMBL" id="JAGSCS010000002">
    <property type="protein sequence ID" value="MBR0575263.1"/>
    <property type="molecule type" value="Genomic_DNA"/>
</dbReference>
<feature type="transmembrane region" description="Helical" evidence="1">
    <location>
        <begin position="14"/>
        <end position="35"/>
    </location>
</feature>
<sequence>MMNNFLKSEDGQSLVEYSLIISLVVLAAVGAVFLFGQQLGSLYEKNKNEILGGLGAP</sequence>
<evidence type="ECO:0008006" key="4">
    <source>
        <dbReference type="Google" id="ProtNLM"/>
    </source>
</evidence>
<dbReference type="Proteomes" id="UP000675379">
    <property type="component" value="Unassembled WGS sequence"/>
</dbReference>
<organism evidence="2 3">
    <name type="scientific">Proteiniclasticum sediminis</name>
    <dbReference type="NCBI Taxonomy" id="2804028"/>
    <lineage>
        <taxon>Bacteria</taxon>
        <taxon>Bacillati</taxon>
        <taxon>Bacillota</taxon>
        <taxon>Clostridia</taxon>
        <taxon>Eubacteriales</taxon>
        <taxon>Clostridiaceae</taxon>
        <taxon>Proteiniclasticum</taxon>
    </lineage>
</organism>
<gene>
    <name evidence="2" type="ORF">KCG48_02805</name>
</gene>
<proteinExistence type="predicted"/>
<evidence type="ECO:0000256" key="1">
    <source>
        <dbReference type="SAM" id="Phobius"/>
    </source>
</evidence>
<reference evidence="2" key="1">
    <citation type="submission" date="2021-04" db="EMBL/GenBank/DDBJ databases">
        <title>Proteiniclasticum sedimins sp. nov., an obligate anaerobic bacterium isolated from anaerobic sludge.</title>
        <authorList>
            <person name="Liu J."/>
        </authorList>
    </citation>
    <scope>NUCLEOTIDE SEQUENCE</scope>
    <source>
        <strain evidence="2">BAD-10</strain>
    </source>
</reference>